<dbReference type="Gramene" id="LPERR07G03890.1">
    <property type="protein sequence ID" value="LPERR07G03890.1"/>
    <property type="gene ID" value="LPERR07G03890"/>
</dbReference>
<keyword evidence="15" id="KW-0804">Transcription</keyword>
<dbReference type="GO" id="GO:0003723">
    <property type="term" value="F:RNA binding"/>
    <property type="evidence" value="ECO:0007669"/>
    <property type="project" value="UniProtKB-KW"/>
</dbReference>
<evidence type="ECO:0000256" key="15">
    <source>
        <dbReference type="ARBA" id="ARBA00023163"/>
    </source>
</evidence>
<keyword evidence="16" id="KW-0539">Nucleus</keyword>
<evidence type="ECO:0000313" key="18">
    <source>
        <dbReference type="EnsemblPlants" id="LPERR07G03890.1"/>
    </source>
</evidence>
<evidence type="ECO:0000256" key="16">
    <source>
        <dbReference type="ARBA" id="ARBA00023242"/>
    </source>
</evidence>
<evidence type="ECO:0000256" key="13">
    <source>
        <dbReference type="ARBA" id="ARBA00022884"/>
    </source>
</evidence>
<dbReference type="Pfam" id="PF04857">
    <property type="entry name" value="CAF1"/>
    <property type="match status" value="1"/>
</dbReference>
<keyword evidence="11" id="KW-0378">Hydrolase</keyword>
<dbReference type="GO" id="GO:0030014">
    <property type="term" value="C:CCR4-NOT complex"/>
    <property type="evidence" value="ECO:0007669"/>
    <property type="project" value="InterPro"/>
</dbReference>
<name>A0A0D9WVZ0_9ORYZ</name>
<dbReference type="GO" id="GO:0004535">
    <property type="term" value="F:poly(A)-specific ribonuclease activity"/>
    <property type="evidence" value="ECO:0007669"/>
    <property type="project" value="UniProtKB-EC"/>
</dbReference>
<evidence type="ECO:0000256" key="17">
    <source>
        <dbReference type="ARBA" id="ARBA00025148"/>
    </source>
</evidence>
<dbReference type="SUPFAM" id="SSF53098">
    <property type="entry name" value="Ribonuclease H-like"/>
    <property type="match status" value="1"/>
</dbReference>
<dbReference type="InterPro" id="IPR036397">
    <property type="entry name" value="RNaseH_sf"/>
</dbReference>
<dbReference type="InterPro" id="IPR006941">
    <property type="entry name" value="RNase_CAF1"/>
</dbReference>
<comment type="subcellular location">
    <subcellularLocation>
        <location evidence="4">Cytoplasm</location>
    </subcellularLocation>
    <subcellularLocation>
        <location evidence="3">Nucleus</location>
    </subcellularLocation>
</comment>
<dbReference type="InterPro" id="IPR039637">
    <property type="entry name" value="CNOT7/CNOT8/Pop2"/>
</dbReference>
<dbReference type="EC" id="3.1.13.4" evidence="7"/>
<dbReference type="PANTHER" id="PTHR10797">
    <property type="entry name" value="CCR4-NOT TRANSCRIPTION COMPLEX SUBUNIT"/>
    <property type="match status" value="1"/>
</dbReference>
<reference evidence="18" key="3">
    <citation type="submission" date="2015-04" db="UniProtKB">
        <authorList>
            <consortium name="EnsemblPlants"/>
        </authorList>
    </citation>
    <scope>IDENTIFICATION</scope>
</reference>
<evidence type="ECO:0000256" key="11">
    <source>
        <dbReference type="ARBA" id="ARBA00022801"/>
    </source>
</evidence>
<dbReference type="EnsemblPlants" id="LPERR07G03890.1">
    <property type="protein sequence ID" value="LPERR07G03890.1"/>
    <property type="gene ID" value="LPERR07G03890"/>
</dbReference>
<evidence type="ECO:0000256" key="7">
    <source>
        <dbReference type="ARBA" id="ARBA00012161"/>
    </source>
</evidence>
<dbReference type="Proteomes" id="UP000032180">
    <property type="component" value="Chromosome 7"/>
</dbReference>
<evidence type="ECO:0000256" key="3">
    <source>
        <dbReference type="ARBA" id="ARBA00004123"/>
    </source>
</evidence>
<sequence length="305" mass="34324">MTEKQSPPVMTTAPFYYYSAPAFYYYSPPAMVNFEAPAPAPISLPLTVKVRSVWAHNLEEELNLIDSLLPSFPLAAVDTEFPGTIHRPLAPVYMLTNNDKYALLKANVDELPLIQLGLTLFDADGRLPGYVWEFNFREFDLRRHRHAPESIDFLRSKGVDFARTRRDGVDAAKFGPRLRRLIRAGLGREGLVTFSGAYDLAYLLKMVYSDRDNGLPPNVEVFEFIVKSMIGYSLYDVKEMAKHCPCDLRGGLEVVAGKLGLRRDVGEAHQAGSDSLLTCQMFMRMRERYFVDDGQLKAIAGVPVC</sequence>
<evidence type="ECO:0000256" key="12">
    <source>
        <dbReference type="ARBA" id="ARBA00022839"/>
    </source>
</evidence>
<evidence type="ECO:0000256" key="6">
    <source>
        <dbReference type="ARBA" id="ARBA00011757"/>
    </source>
</evidence>
<comment type="subunit">
    <text evidence="6">Component of the CCR4-NOT complex, at least composed of CRR4 and CAF1 proteins.</text>
</comment>
<proteinExistence type="inferred from homology"/>
<keyword evidence="12" id="KW-0269">Exonuclease</keyword>
<evidence type="ECO:0000256" key="5">
    <source>
        <dbReference type="ARBA" id="ARBA00008372"/>
    </source>
</evidence>
<comment type="catalytic activity">
    <reaction evidence="1">
        <text>Exonucleolytic cleavage of poly(A) to 5'-AMP.</text>
        <dbReference type="EC" id="3.1.13.4"/>
    </reaction>
</comment>
<reference evidence="18 19" key="1">
    <citation type="submission" date="2012-08" db="EMBL/GenBank/DDBJ databases">
        <title>Oryza genome evolution.</title>
        <authorList>
            <person name="Wing R.A."/>
        </authorList>
    </citation>
    <scope>NUCLEOTIDE SEQUENCE</scope>
</reference>
<dbReference type="HOGENOM" id="CLU_027974_0_1_1"/>
<evidence type="ECO:0000313" key="19">
    <source>
        <dbReference type="Proteomes" id="UP000032180"/>
    </source>
</evidence>
<evidence type="ECO:0000256" key="8">
    <source>
        <dbReference type="ARBA" id="ARBA00022490"/>
    </source>
</evidence>
<dbReference type="STRING" id="77586.A0A0D9WVZ0"/>
<keyword evidence="10" id="KW-0479">Metal-binding</keyword>
<dbReference type="eggNOG" id="KOG0304">
    <property type="taxonomic scope" value="Eukaryota"/>
</dbReference>
<dbReference type="GO" id="GO:0005737">
    <property type="term" value="C:cytoplasm"/>
    <property type="evidence" value="ECO:0007669"/>
    <property type="project" value="UniProtKB-SubCell"/>
</dbReference>
<keyword evidence="14" id="KW-0805">Transcription regulation</keyword>
<comment type="cofactor">
    <cofactor evidence="2">
        <name>a divalent metal cation</name>
        <dbReference type="ChEBI" id="CHEBI:60240"/>
    </cofactor>
</comment>
<protein>
    <recommendedName>
        <fullName evidence="7">poly(A)-specific ribonuclease</fullName>
        <ecNumber evidence="7">3.1.13.4</ecNumber>
    </recommendedName>
</protein>
<keyword evidence="8" id="KW-0963">Cytoplasm</keyword>
<evidence type="ECO:0000256" key="4">
    <source>
        <dbReference type="ARBA" id="ARBA00004496"/>
    </source>
</evidence>
<evidence type="ECO:0000256" key="10">
    <source>
        <dbReference type="ARBA" id="ARBA00022723"/>
    </source>
</evidence>
<evidence type="ECO:0000256" key="9">
    <source>
        <dbReference type="ARBA" id="ARBA00022722"/>
    </source>
</evidence>
<dbReference type="GO" id="GO:0046872">
    <property type="term" value="F:metal ion binding"/>
    <property type="evidence" value="ECO:0007669"/>
    <property type="project" value="UniProtKB-KW"/>
</dbReference>
<comment type="function">
    <text evidence="17">Ubiquitous transcription factor required for a diverse set of processes. It is a component of the CCR4 complex involved in the control of gene expression.</text>
</comment>
<keyword evidence="19" id="KW-1185">Reference proteome</keyword>
<evidence type="ECO:0000256" key="1">
    <source>
        <dbReference type="ARBA" id="ARBA00001663"/>
    </source>
</evidence>
<reference evidence="19" key="2">
    <citation type="submission" date="2013-12" db="EMBL/GenBank/DDBJ databases">
        <authorList>
            <person name="Yu Y."/>
            <person name="Lee S."/>
            <person name="de Baynast K."/>
            <person name="Wissotski M."/>
            <person name="Liu L."/>
            <person name="Talag J."/>
            <person name="Goicoechea J."/>
            <person name="Angelova A."/>
            <person name="Jetty R."/>
            <person name="Kudrna D."/>
            <person name="Golser W."/>
            <person name="Rivera L."/>
            <person name="Zhang J."/>
            <person name="Wing R."/>
        </authorList>
    </citation>
    <scope>NUCLEOTIDE SEQUENCE</scope>
</reference>
<comment type="similarity">
    <text evidence="5">Belongs to the CAF1 family.</text>
</comment>
<evidence type="ECO:0000256" key="2">
    <source>
        <dbReference type="ARBA" id="ARBA00001968"/>
    </source>
</evidence>
<evidence type="ECO:0000256" key="14">
    <source>
        <dbReference type="ARBA" id="ARBA00023015"/>
    </source>
</evidence>
<dbReference type="AlphaFoldDB" id="A0A0D9WVZ0"/>
<dbReference type="InterPro" id="IPR012337">
    <property type="entry name" value="RNaseH-like_sf"/>
</dbReference>
<accession>A0A0D9WVZ0</accession>
<keyword evidence="13" id="KW-0694">RNA-binding</keyword>
<dbReference type="GO" id="GO:0005634">
    <property type="term" value="C:nucleus"/>
    <property type="evidence" value="ECO:0007669"/>
    <property type="project" value="UniProtKB-SubCell"/>
</dbReference>
<keyword evidence="9" id="KW-0540">Nuclease</keyword>
<dbReference type="Gene3D" id="3.30.420.10">
    <property type="entry name" value="Ribonuclease H-like superfamily/Ribonuclease H"/>
    <property type="match status" value="1"/>
</dbReference>
<dbReference type="FunFam" id="3.30.420.10:FF:000067">
    <property type="entry name" value="Putative CCR4-associated factor 1 11"/>
    <property type="match status" value="1"/>
</dbReference>
<organism evidence="18 19">
    <name type="scientific">Leersia perrieri</name>
    <dbReference type="NCBI Taxonomy" id="77586"/>
    <lineage>
        <taxon>Eukaryota</taxon>
        <taxon>Viridiplantae</taxon>
        <taxon>Streptophyta</taxon>
        <taxon>Embryophyta</taxon>
        <taxon>Tracheophyta</taxon>
        <taxon>Spermatophyta</taxon>
        <taxon>Magnoliopsida</taxon>
        <taxon>Liliopsida</taxon>
        <taxon>Poales</taxon>
        <taxon>Poaceae</taxon>
        <taxon>BOP clade</taxon>
        <taxon>Oryzoideae</taxon>
        <taxon>Oryzeae</taxon>
        <taxon>Oryzinae</taxon>
        <taxon>Leersia</taxon>
    </lineage>
</organism>